<organism evidence="2 3">
    <name type="scientific">Lacticaseibacillus pantheris DSM 15945 = JCM 12539 = NBRC 106106</name>
    <dbReference type="NCBI Taxonomy" id="1423783"/>
    <lineage>
        <taxon>Bacteria</taxon>
        <taxon>Bacillati</taxon>
        <taxon>Bacillota</taxon>
        <taxon>Bacilli</taxon>
        <taxon>Lactobacillales</taxon>
        <taxon>Lactobacillaceae</taxon>
        <taxon>Lacticaseibacillus</taxon>
    </lineage>
</organism>
<dbReference type="Pfam" id="PF14278">
    <property type="entry name" value="TetR_C_8"/>
    <property type="match status" value="1"/>
</dbReference>
<dbReference type="PATRIC" id="fig|1423783.4.peg.2179"/>
<proteinExistence type="predicted"/>
<dbReference type="OrthoDB" id="9810250at2"/>
<dbReference type="PANTHER" id="PTHR43479:SF7">
    <property type="entry name" value="TETR-FAMILY TRANSCRIPTIONAL REGULATOR"/>
    <property type="match status" value="1"/>
</dbReference>
<feature type="domain" description="Transcriptional regulator TetR C-terminal Firmicutes type" evidence="1">
    <location>
        <begin position="71"/>
        <end position="166"/>
    </location>
</feature>
<reference evidence="2 3" key="1">
    <citation type="journal article" date="2015" name="Genome Announc.">
        <title>Expanding the biotechnology potential of lactobacilli through comparative genomics of 213 strains and associated genera.</title>
        <authorList>
            <person name="Sun Z."/>
            <person name="Harris H.M."/>
            <person name="McCann A."/>
            <person name="Guo C."/>
            <person name="Argimon S."/>
            <person name="Zhang W."/>
            <person name="Yang X."/>
            <person name="Jeffery I.B."/>
            <person name="Cooney J.C."/>
            <person name="Kagawa T.F."/>
            <person name="Liu W."/>
            <person name="Song Y."/>
            <person name="Salvetti E."/>
            <person name="Wrobel A."/>
            <person name="Rasinkangas P."/>
            <person name="Parkhill J."/>
            <person name="Rea M.C."/>
            <person name="O'Sullivan O."/>
            <person name="Ritari J."/>
            <person name="Douillard F.P."/>
            <person name="Paul Ross R."/>
            <person name="Yang R."/>
            <person name="Briner A.E."/>
            <person name="Felis G.E."/>
            <person name="de Vos W.M."/>
            <person name="Barrangou R."/>
            <person name="Klaenhammer T.R."/>
            <person name="Caufield P.W."/>
            <person name="Cui Y."/>
            <person name="Zhang H."/>
            <person name="O'Toole P.W."/>
        </authorList>
    </citation>
    <scope>NUCLEOTIDE SEQUENCE [LARGE SCALE GENOMIC DNA]</scope>
    <source>
        <strain evidence="2 3">DSM 15945</strain>
    </source>
</reference>
<dbReference type="InterPro" id="IPR039532">
    <property type="entry name" value="TetR_C_Firmicutes"/>
</dbReference>
<sequence>MNVTQQEICTATKRVVVSQPFNQVNVSVIMATAGLRRQTFYDFFRDKYDVLGFIYREEIDHAAAYCRHYEYWPQTLTSILRYFDDNRAFYQRVLSLDVQNAPADVIRRHISTMIADVLTDMGRTEHISVADTYVKFLQSILSEALITALQDWILSRNPASLRDENEWLYHYLQDGFNGLVERQRVEA</sequence>
<gene>
    <name evidence="2" type="ORF">FC50_GL002125</name>
</gene>
<dbReference type="InterPro" id="IPR009057">
    <property type="entry name" value="Homeodomain-like_sf"/>
</dbReference>
<protein>
    <submittedName>
        <fullName evidence="2">TetR family transcriptional regulator</fullName>
    </submittedName>
</protein>
<dbReference type="EMBL" id="AZFJ01000061">
    <property type="protein sequence ID" value="KRL84513.1"/>
    <property type="molecule type" value="Genomic_DNA"/>
</dbReference>
<accession>A0A0R1TT77</accession>
<dbReference type="PANTHER" id="PTHR43479">
    <property type="entry name" value="ACREF/ENVCD OPERON REPRESSOR-RELATED"/>
    <property type="match status" value="1"/>
</dbReference>
<dbReference type="AlphaFoldDB" id="A0A0R1TT77"/>
<evidence type="ECO:0000313" key="3">
    <source>
        <dbReference type="Proteomes" id="UP000051922"/>
    </source>
</evidence>
<dbReference type="STRING" id="1423783.FC50_GL002125"/>
<comment type="caution">
    <text evidence="2">The sequence shown here is derived from an EMBL/GenBank/DDBJ whole genome shotgun (WGS) entry which is preliminary data.</text>
</comment>
<evidence type="ECO:0000259" key="1">
    <source>
        <dbReference type="Pfam" id="PF14278"/>
    </source>
</evidence>
<keyword evidence="3" id="KW-1185">Reference proteome</keyword>
<name>A0A0R1TT77_9LACO</name>
<evidence type="ECO:0000313" key="2">
    <source>
        <dbReference type="EMBL" id="KRL84513.1"/>
    </source>
</evidence>
<dbReference type="Gene3D" id="1.10.357.10">
    <property type="entry name" value="Tetracycline Repressor, domain 2"/>
    <property type="match status" value="1"/>
</dbReference>
<dbReference type="Proteomes" id="UP000051922">
    <property type="component" value="Unassembled WGS sequence"/>
</dbReference>
<dbReference type="InterPro" id="IPR050624">
    <property type="entry name" value="HTH-type_Tx_Regulator"/>
</dbReference>
<dbReference type="SUPFAM" id="SSF46689">
    <property type="entry name" value="Homeodomain-like"/>
    <property type="match status" value="1"/>
</dbReference>
<dbReference type="RefSeq" id="WP_054650613.1">
    <property type="nucleotide sequence ID" value="NZ_AZFJ01000061.1"/>
</dbReference>